<dbReference type="Proteomes" id="UP001501822">
    <property type="component" value="Unassembled WGS sequence"/>
</dbReference>
<comment type="caution">
    <text evidence="1">The sequence shown here is derived from an EMBL/GenBank/DDBJ whole genome shotgun (WGS) entry which is preliminary data.</text>
</comment>
<keyword evidence="2" id="KW-1185">Reference proteome</keyword>
<proteinExistence type="predicted"/>
<protein>
    <submittedName>
        <fullName evidence="1">Uncharacterized protein</fullName>
    </submittedName>
</protein>
<dbReference type="EMBL" id="BAAABM010000016">
    <property type="protein sequence ID" value="GAA0335803.1"/>
    <property type="molecule type" value="Genomic_DNA"/>
</dbReference>
<evidence type="ECO:0000313" key="2">
    <source>
        <dbReference type="Proteomes" id="UP001501822"/>
    </source>
</evidence>
<organism evidence="1 2">
    <name type="scientific">Actinoallomurus spadix</name>
    <dbReference type="NCBI Taxonomy" id="79912"/>
    <lineage>
        <taxon>Bacteria</taxon>
        <taxon>Bacillati</taxon>
        <taxon>Actinomycetota</taxon>
        <taxon>Actinomycetes</taxon>
        <taxon>Streptosporangiales</taxon>
        <taxon>Thermomonosporaceae</taxon>
        <taxon>Actinoallomurus</taxon>
    </lineage>
</organism>
<reference evidence="1 2" key="1">
    <citation type="journal article" date="2019" name="Int. J. Syst. Evol. Microbiol.">
        <title>The Global Catalogue of Microorganisms (GCM) 10K type strain sequencing project: providing services to taxonomists for standard genome sequencing and annotation.</title>
        <authorList>
            <consortium name="The Broad Institute Genomics Platform"/>
            <consortium name="The Broad Institute Genome Sequencing Center for Infectious Disease"/>
            <person name="Wu L."/>
            <person name="Ma J."/>
        </authorList>
    </citation>
    <scope>NUCLEOTIDE SEQUENCE [LARGE SCALE GENOMIC DNA]</scope>
    <source>
        <strain evidence="1 2">JCM 3146</strain>
    </source>
</reference>
<evidence type="ECO:0000313" key="1">
    <source>
        <dbReference type="EMBL" id="GAA0335803.1"/>
    </source>
</evidence>
<sequence length="99" mass="10359">MVGDEAAQRVVGVLDVPKVTGAVERVQAGVHKVRGVADIVQPSGGFKEIGVIAEDWREAPCLPGDALAVRPTTGKRHFKELAGDLFGPGGFSHVSDATR</sequence>
<gene>
    <name evidence="1" type="ORF">GCM10010151_26890</name>
</gene>
<accession>A0ABN0WG52</accession>
<name>A0ABN0WG52_9ACTN</name>